<dbReference type="Proteomes" id="UP000095286">
    <property type="component" value="Unplaced"/>
</dbReference>
<accession>A0AC35UIL1</accession>
<reference evidence="2" key="1">
    <citation type="submission" date="2016-11" db="UniProtKB">
        <authorList>
            <consortium name="WormBaseParasite"/>
        </authorList>
    </citation>
    <scope>IDENTIFICATION</scope>
    <source>
        <strain evidence="2">KR3021</strain>
    </source>
</reference>
<evidence type="ECO:0000313" key="2">
    <source>
        <dbReference type="WBParaSite" id="RSKR_0001162150.1"/>
    </source>
</evidence>
<protein>
    <submittedName>
        <fullName evidence="2">Uncharacterized protein</fullName>
    </submittedName>
</protein>
<evidence type="ECO:0000313" key="1">
    <source>
        <dbReference type="Proteomes" id="UP000095286"/>
    </source>
</evidence>
<sequence length="198" mass="22539">MLPTYTVHPEMLVNPAIDKDTYMDESKFLTLKGRIHVFVGSITACTIYGFLARKGIAFYPLFFAYILVASLSPIVGIWVLILSVFRDNLPLDNLLTSIGVNYDLDKLIPFNITLFLVGIIYIFKLNILQRCIEYCEITSHYESELTYNLYSLKPGSFSGANNLEKTPIICLEKKTDNFCIEEDDSDSGEENCFEQKNN</sequence>
<proteinExistence type="predicted"/>
<organism evidence="1 2">
    <name type="scientific">Rhabditophanes sp. KR3021</name>
    <dbReference type="NCBI Taxonomy" id="114890"/>
    <lineage>
        <taxon>Eukaryota</taxon>
        <taxon>Metazoa</taxon>
        <taxon>Ecdysozoa</taxon>
        <taxon>Nematoda</taxon>
        <taxon>Chromadorea</taxon>
        <taxon>Rhabditida</taxon>
        <taxon>Tylenchina</taxon>
        <taxon>Panagrolaimomorpha</taxon>
        <taxon>Strongyloidoidea</taxon>
        <taxon>Alloionematidae</taxon>
        <taxon>Rhabditophanes</taxon>
    </lineage>
</organism>
<name>A0AC35UIL1_9BILA</name>
<dbReference type="WBParaSite" id="RSKR_0001162150.1">
    <property type="protein sequence ID" value="RSKR_0001162150.1"/>
    <property type="gene ID" value="RSKR_0001162150"/>
</dbReference>